<dbReference type="KEGG" id="ckw:CKALI_10335"/>
<evidence type="ECO:0000256" key="1">
    <source>
        <dbReference type="ARBA" id="ARBA00001946"/>
    </source>
</evidence>
<keyword evidence="9" id="KW-1185">Reference proteome</keyword>
<dbReference type="SFLD" id="SFLDG01017">
    <property type="entry name" value="Polyprenyl_Transferase_Like"/>
    <property type="match status" value="1"/>
</dbReference>
<evidence type="ECO:0000256" key="7">
    <source>
        <dbReference type="RuleBase" id="RU004466"/>
    </source>
</evidence>
<sequence length="356" mass="37804">MSNGQAGLPTTGEQPAELVTQVTAAEGNAPQFTLGDPDLTDSINKGLAQVEEYLLSELSRGESFVTDKVLHLAQAGGKRFRPMFALIASQYGSKPGCQEVIAAATVVEMTHLATLYHDDVMDEAEKRRGVDSANARWNNSVAILAGDILLANVSRIMADLGVETVAHFAETFHDLVTGQMRETVGAEGRDEIAHYMDVIKEKTGVLIASAGYLGALHSGASPEARGALRNFGYDIGMVFQIVDDIIDIFSDYSQSGKNPGTDLREGVFTLPVLYALAEDTPVGAQLRDKLTGPVGDDDALLAEVLDLLGRSTGRERALADVHSLLAQAEAELAKLPSGPATDALITLARLTVSRVG</sequence>
<dbReference type="Proteomes" id="UP000427071">
    <property type="component" value="Chromosome"/>
</dbReference>
<dbReference type="CDD" id="cd00685">
    <property type="entry name" value="Trans_IPPS_HT"/>
    <property type="match status" value="1"/>
</dbReference>
<organism evidence="8 9">
    <name type="scientific">Corynebacterium kalinowskii</name>
    <dbReference type="NCBI Taxonomy" id="2675216"/>
    <lineage>
        <taxon>Bacteria</taxon>
        <taxon>Bacillati</taxon>
        <taxon>Actinomycetota</taxon>
        <taxon>Actinomycetes</taxon>
        <taxon>Mycobacteriales</taxon>
        <taxon>Corynebacteriaceae</taxon>
        <taxon>Corynebacterium</taxon>
    </lineage>
</organism>
<dbReference type="Pfam" id="PF00348">
    <property type="entry name" value="polyprenyl_synt"/>
    <property type="match status" value="1"/>
</dbReference>
<dbReference type="SFLD" id="SFLDS00005">
    <property type="entry name" value="Isoprenoid_Synthase_Type_I"/>
    <property type="match status" value="1"/>
</dbReference>
<dbReference type="GO" id="GO:0046872">
    <property type="term" value="F:metal ion binding"/>
    <property type="evidence" value="ECO:0007669"/>
    <property type="project" value="UniProtKB-KW"/>
</dbReference>
<comment type="cofactor">
    <cofactor evidence="1">
        <name>Mg(2+)</name>
        <dbReference type="ChEBI" id="CHEBI:18420"/>
    </cofactor>
</comment>
<protein>
    <submittedName>
        <fullName evidence="8">Heptaprenyl diphosphate synthase component 2</fullName>
        <ecNumber evidence="8">2.5.1.30</ecNumber>
    </submittedName>
</protein>
<dbReference type="EC" id="2.5.1.30" evidence="8"/>
<keyword evidence="6" id="KW-0460">Magnesium</keyword>
<dbReference type="PANTHER" id="PTHR12001">
    <property type="entry name" value="GERANYLGERANYL PYROPHOSPHATE SYNTHASE"/>
    <property type="match status" value="1"/>
</dbReference>
<evidence type="ECO:0000256" key="4">
    <source>
        <dbReference type="ARBA" id="ARBA00022679"/>
    </source>
</evidence>
<dbReference type="GO" id="GO:0000010">
    <property type="term" value="F:heptaprenyl diphosphate synthase activity"/>
    <property type="evidence" value="ECO:0007669"/>
    <property type="project" value="UniProtKB-EC"/>
</dbReference>
<dbReference type="PROSITE" id="PS00444">
    <property type="entry name" value="POLYPRENYL_SYNTHASE_2"/>
    <property type="match status" value="1"/>
</dbReference>
<comment type="similarity">
    <text evidence="3 7">Belongs to the FPP/GGPP synthase family.</text>
</comment>
<evidence type="ECO:0000256" key="2">
    <source>
        <dbReference type="ARBA" id="ARBA00005128"/>
    </source>
</evidence>
<keyword evidence="5" id="KW-0479">Metal-binding</keyword>
<dbReference type="Gene3D" id="1.10.600.10">
    <property type="entry name" value="Farnesyl Diphosphate Synthase"/>
    <property type="match status" value="1"/>
</dbReference>
<evidence type="ECO:0000256" key="5">
    <source>
        <dbReference type="ARBA" id="ARBA00022723"/>
    </source>
</evidence>
<keyword evidence="4 7" id="KW-0808">Transferase</keyword>
<evidence type="ECO:0000256" key="6">
    <source>
        <dbReference type="ARBA" id="ARBA00022842"/>
    </source>
</evidence>
<proteinExistence type="inferred from homology"/>
<dbReference type="RefSeq" id="WP_156193257.1">
    <property type="nucleotide sequence ID" value="NZ_CP046452.1"/>
</dbReference>
<dbReference type="GO" id="GO:0008299">
    <property type="term" value="P:isoprenoid biosynthetic process"/>
    <property type="evidence" value="ECO:0007669"/>
    <property type="project" value="InterPro"/>
</dbReference>
<dbReference type="EMBL" id="CP046452">
    <property type="protein sequence ID" value="QGU02918.1"/>
    <property type="molecule type" value="Genomic_DNA"/>
</dbReference>
<dbReference type="AlphaFoldDB" id="A0A6B8W6U9"/>
<dbReference type="InterPro" id="IPR033749">
    <property type="entry name" value="Polyprenyl_synt_CS"/>
</dbReference>
<evidence type="ECO:0000313" key="9">
    <source>
        <dbReference type="Proteomes" id="UP000427071"/>
    </source>
</evidence>
<dbReference type="InterPro" id="IPR008949">
    <property type="entry name" value="Isoprenoid_synthase_dom_sf"/>
</dbReference>
<comment type="pathway">
    <text evidence="2">Isoprenoid biosynthesis.</text>
</comment>
<evidence type="ECO:0000256" key="3">
    <source>
        <dbReference type="ARBA" id="ARBA00006706"/>
    </source>
</evidence>
<dbReference type="PANTHER" id="PTHR12001:SF69">
    <property type="entry name" value="ALL TRANS-POLYPRENYL-DIPHOSPHATE SYNTHASE PDSS1"/>
    <property type="match status" value="1"/>
</dbReference>
<evidence type="ECO:0000313" key="8">
    <source>
        <dbReference type="EMBL" id="QGU02918.1"/>
    </source>
</evidence>
<accession>A0A6B8W6U9</accession>
<gene>
    <name evidence="8" type="primary">hepT</name>
    <name evidence="8" type="ORF">CKALI_10335</name>
</gene>
<reference evidence="9" key="1">
    <citation type="submission" date="2019-11" db="EMBL/GenBank/DDBJ databases">
        <title>Complete genome sequence of Corynebacterium kalinowskii 1959, a novel Corynebacterium species isolated from soil of a small paddock in Vilsendorf, Germany.</title>
        <authorList>
            <person name="Schaffert L."/>
            <person name="Ruwe M."/>
            <person name="Milse J."/>
            <person name="Hanuschka K."/>
            <person name="Ortseifen V."/>
            <person name="Droste J."/>
            <person name="Brandt D."/>
            <person name="Schlueter L."/>
            <person name="Kutter Y."/>
            <person name="Vinke S."/>
            <person name="Viehoefer P."/>
            <person name="Jacob L."/>
            <person name="Luebke N.-C."/>
            <person name="Schulte-Berndt E."/>
            <person name="Hain C."/>
            <person name="Linder M."/>
            <person name="Schmidt P."/>
            <person name="Wollenschlaeger L."/>
            <person name="Luttermann T."/>
            <person name="Thieme E."/>
            <person name="Hassa J."/>
            <person name="Haak M."/>
            <person name="Wittchen M."/>
            <person name="Mentz A."/>
            <person name="Persicke M."/>
            <person name="Busche T."/>
            <person name="Ruckert C."/>
        </authorList>
    </citation>
    <scope>NUCLEOTIDE SEQUENCE [LARGE SCALE GENOMIC DNA]</scope>
    <source>
        <strain evidence="9">1959</strain>
    </source>
</reference>
<dbReference type="InterPro" id="IPR000092">
    <property type="entry name" value="Polyprenyl_synt"/>
</dbReference>
<name>A0A6B8W6U9_9CORY</name>
<dbReference type="SUPFAM" id="SSF48576">
    <property type="entry name" value="Terpenoid synthases"/>
    <property type="match status" value="1"/>
</dbReference>